<gene>
    <name evidence="1" type="ORF">R1flu_022413</name>
</gene>
<name>A0ABD1ZS52_9MARC</name>
<dbReference type="EMBL" id="JBHFFA010000001">
    <property type="protein sequence ID" value="KAL2654285.1"/>
    <property type="molecule type" value="Genomic_DNA"/>
</dbReference>
<proteinExistence type="predicted"/>
<sequence>MLSQALLDYLDEWNVYDLCDLYEETIEYICNLYPDISPFHEELVYEIAKRLRECGDLYVKDSIEEDFPDGFPTSPPYFDQGFHKMEISVHVWKFSMESGNFQFRIATGGEVFAGGGEAITTGGIGFASGGEDYASGDGSFTTGDENFADSGETFAIGGNCLASDRDMFACGGKKFASCGKRFASGGERNFI</sequence>
<comment type="caution">
    <text evidence="1">The sequence shown here is derived from an EMBL/GenBank/DDBJ whole genome shotgun (WGS) entry which is preliminary data.</text>
</comment>
<evidence type="ECO:0000313" key="2">
    <source>
        <dbReference type="Proteomes" id="UP001605036"/>
    </source>
</evidence>
<keyword evidence="2" id="KW-1185">Reference proteome</keyword>
<protein>
    <submittedName>
        <fullName evidence="1">Uncharacterized protein</fullName>
    </submittedName>
</protein>
<dbReference type="AlphaFoldDB" id="A0ABD1ZS52"/>
<accession>A0ABD1ZS52</accession>
<dbReference type="SUPFAM" id="SSF101967">
    <property type="entry name" value="Adhesin YadA, collagen-binding domain"/>
    <property type="match status" value="1"/>
</dbReference>
<dbReference type="InterPro" id="IPR011049">
    <property type="entry name" value="Serralysin-like_metalloprot_C"/>
</dbReference>
<reference evidence="1 2" key="1">
    <citation type="submission" date="2024-09" db="EMBL/GenBank/DDBJ databases">
        <title>Chromosome-scale assembly of Riccia fluitans.</title>
        <authorList>
            <person name="Paukszto L."/>
            <person name="Sawicki J."/>
            <person name="Karawczyk K."/>
            <person name="Piernik-Szablinska J."/>
            <person name="Szczecinska M."/>
            <person name="Mazdziarz M."/>
        </authorList>
    </citation>
    <scope>NUCLEOTIDE SEQUENCE [LARGE SCALE GENOMIC DNA]</scope>
    <source>
        <strain evidence="1">Rf_01</strain>
        <tissue evidence="1">Aerial parts of the thallus</tissue>
    </source>
</reference>
<dbReference type="Gene3D" id="2.150.10.10">
    <property type="entry name" value="Serralysin-like metalloprotease, C-terminal"/>
    <property type="match status" value="1"/>
</dbReference>
<dbReference type="Proteomes" id="UP001605036">
    <property type="component" value="Unassembled WGS sequence"/>
</dbReference>
<evidence type="ECO:0000313" key="1">
    <source>
        <dbReference type="EMBL" id="KAL2654285.1"/>
    </source>
</evidence>
<organism evidence="1 2">
    <name type="scientific">Riccia fluitans</name>
    <dbReference type="NCBI Taxonomy" id="41844"/>
    <lineage>
        <taxon>Eukaryota</taxon>
        <taxon>Viridiplantae</taxon>
        <taxon>Streptophyta</taxon>
        <taxon>Embryophyta</taxon>
        <taxon>Marchantiophyta</taxon>
        <taxon>Marchantiopsida</taxon>
        <taxon>Marchantiidae</taxon>
        <taxon>Marchantiales</taxon>
        <taxon>Ricciaceae</taxon>
        <taxon>Riccia</taxon>
    </lineage>
</organism>